<dbReference type="GO" id="GO:0046933">
    <property type="term" value="F:proton-transporting ATP synthase activity, rotational mechanism"/>
    <property type="evidence" value="ECO:0007669"/>
    <property type="project" value="UniProtKB-UniRule"/>
</dbReference>
<keyword evidence="9 10" id="KW-0066">ATP synthesis</keyword>
<name>A0A1F6EBW2_9BACT</name>
<dbReference type="AlphaFoldDB" id="A0A1F6EBW2"/>
<evidence type="ECO:0000256" key="7">
    <source>
        <dbReference type="ARBA" id="ARBA00023136"/>
    </source>
</evidence>
<evidence type="ECO:0000256" key="5">
    <source>
        <dbReference type="ARBA" id="ARBA00022781"/>
    </source>
</evidence>
<keyword evidence="6 10" id="KW-0406">Ion transport</keyword>
<keyword evidence="4 10" id="KW-0813">Transport</keyword>
<reference evidence="11 12" key="1">
    <citation type="journal article" date="2016" name="Nat. Commun.">
        <title>Thousands of microbial genomes shed light on interconnected biogeochemical processes in an aquifer system.</title>
        <authorList>
            <person name="Anantharaman K."/>
            <person name="Brown C.T."/>
            <person name="Hug L.A."/>
            <person name="Sharon I."/>
            <person name="Castelle C.J."/>
            <person name="Probst A.J."/>
            <person name="Thomas B.C."/>
            <person name="Singh A."/>
            <person name="Wilkins M.J."/>
            <person name="Karaoz U."/>
            <person name="Brodie E.L."/>
            <person name="Williams K.H."/>
            <person name="Hubbard S.S."/>
            <person name="Banfield J.F."/>
        </authorList>
    </citation>
    <scope>NUCLEOTIDE SEQUENCE [LARGE SCALE GENOMIC DNA]</scope>
</reference>
<evidence type="ECO:0000256" key="3">
    <source>
        <dbReference type="ARBA" id="ARBA00007681"/>
    </source>
</evidence>
<dbReference type="GO" id="GO:0042777">
    <property type="term" value="P:proton motive force-driven plasma membrane ATP synthesis"/>
    <property type="evidence" value="ECO:0007669"/>
    <property type="project" value="UniProtKB-UniRule"/>
</dbReference>
<dbReference type="SUPFAM" id="SSF52943">
    <property type="entry name" value="ATP synthase (F1-ATPase), gamma subunit"/>
    <property type="match status" value="1"/>
</dbReference>
<sequence>MANLKSIKSKIISYKKTGTVTHAMEAVSAVKMRKGQERALSGRAYAASALSILERISATPESRHYQVLRMRRGLPALVGLDKLCVVVITSDKGLAGALNSGVIRMAEKEIASRGFGTHNTAVVAIGKRGADHFASRGYDVRTRLDNVSDGVSEQEVTVLTEHILSWHADGDIASCVVVYQNFVSTFEQEPASRQIIPLKPQMIAEMIAGIRPARGKYAPHSGKKPETHAVAYSIEPDADEVLSVLLPKLVTIALFHALLENKASEHSARMVAMKSATDKAKEMAHGLTRTFNKVRQAAITREVSEITSGIEAMK</sequence>
<dbReference type="Gene3D" id="1.10.287.80">
    <property type="entry name" value="ATP synthase, gamma subunit, helix hairpin domain"/>
    <property type="match status" value="2"/>
</dbReference>
<dbReference type="Pfam" id="PF00231">
    <property type="entry name" value="ATP-synt"/>
    <property type="match status" value="1"/>
</dbReference>
<dbReference type="PANTHER" id="PTHR11693:SF22">
    <property type="entry name" value="ATP SYNTHASE SUBUNIT GAMMA, MITOCHONDRIAL"/>
    <property type="match status" value="1"/>
</dbReference>
<comment type="similarity">
    <text evidence="3 10">Belongs to the ATPase gamma chain family.</text>
</comment>
<evidence type="ECO:0000256" key="2">
    <source>
        <dbReference type="ARBA" id="ARBA00004170"/>
    </source>
</evidence>
<keyword evidence="5 10" id="KW-0375">Hydrogen ion transport</keyword>
<dbReference type="HAMAP" id="MF_00815">
    <property type="entry name" value="ATP_synth_gamma_bact"/>
    <property type="match status" value="1"/>
</dbReference>
<dbReference type="InterPro" id="IPR035968">
    <property type="entry name" value="ATP_synth_F1_ATPase_gsu"/>
</dbReference>
<dbReference type="EMBL" id="MFLL01000001">
    <property type="protein sequence ID" value="OGG70692.1"/>
    <property type="molecule type" value="Genomic_DNA"/>
</dbReference>
<dbReference type="PRINTS" id="PR00126">
    <property type="entry name" value="ATPASEGAMMA"/>
</dbReference>
<evidence type="ECO:0000256" key="8">
    <source>
        <dbReference type="ARBA" id="ARBA00023196"/>
    </source>
</evidence>
<dbReference type="GO" id="GO:0005524">
    <property type="term" value="F:ATP binding"/>
    <property type="evidence" value="ECO:0007669"/>
    <property type="project" value="UniProtKB-UniRule"/>
</dbReference>
<dbReference type="Gene3D" id="3.40.1380.10">
    <property type="match status" value="1"/>
</dbReference>
<evidence type="ECO:0000256" key="1">
    <source>
        <dbReference type="ARBA" id="ARBA00003456"/>
    </source>
</evidence>
<dbReference type="PANTHER" id="PTHR11693">
    <property type="entry name" value="ATP SYNTHASE GAMMA CHAIN"/>
    <property type="match status" value="1"/>
</dbReference>
<dbReference type="Proteomes" id="UP000176914">
    <property type="component" value="Unassembled WGS sequence"/>
</dbReference>
<keyword evidence="7 10" id="KW-0472">Membrane</keyword>
<organism evidence="11 12">
    <name type="scientific">Candidatus Kaiserbacteria bacterium RIFCSPHIGHO2_02_FULL_55_25</name>
    <dbReference type="NCBI Taxonomy" id="1798498"/>
    <lineage>
        <taxon>Bacteria</taxon>
        <taxon>Candidatus Kaiseribacteriota</taxon>
    </lineage>
</organism>
<evidence type="ECO:0000313" key="11">
    <source>
        <dbReference type="EMBL" id="OGG70692.1"/>
    </source>
</evidence>
<accession>A0A1F6EBW2</accession>
<evidence type="ECO:0000256" key="10">
    <source>
        <dbReference type="HAMAP-Rule" id="MF_00815"/>
    </source>
</evidence>
<comment type="subunit">
    <text evidence="10">F-type ATPases have 2 components, CF(1) - the catalytic core - and CF(0) - the membrane proton channel. CF(1) has five subunits: alpha(3), beta(3), gamma(1), delta(1), epsilon(1). CF(0) has three main subunits: a, b and c.</text>
</comment>
<dbReference type="NCBIfam" id="TIGR01146">
    <property type="entry name" value="ATPsyn_F1gamma"/>
    <property type="match status" value="1"/>
</dbReference>
<dbReference type="CDD" id="cd12151">
    <property type="entry name" value="F1-ATPase_gamma"/>
    <property type="match status" value="1"/>
</dbReference>
<dbReference type="GO" id="GO:0005886">
    <property type="term" value="C:plasma membrane"/>
    <property type="evidence" value="ECO:0007669"/>
    <property type="project" value="UniProtKB-SubCell"/>
</dbReference>
<dbReference type="GO" id="GO:0045259">
    <property type="term" value="C:proton-transporting ATP synthase complex"/>
    <property type="evidence" value="ECO:0007669"/>
    <property type="project" value="UniProtKB-KW"/>
</dbReference>
<comment type="function">
    <text evidence="1 10">Produces ATP from ADP in the presence of a proton gradient across the membrane. The gamma chain is believed to be important in regulating ATPase activity and the flow of protons through the CF(0) complex.</text>
</comment>
<evidence type="ECO:0000256" key="4">
    <source>
        <dbReference type="ARBA" id="ARBA00022448"/>
    </source>
</evidence>
<evidence type="ECO:0000313" key="12">
    <source>
        <dbReference type="Proteomes" id="UP000176914"/>
    </source>
</evidence>
<dbReference type="InterPro" id="IPR000131">
    <property type="entry name" value="ATP_synth_F1_gsu"/>
</dbReference>
<evidence type="ECO:0000256" key="6">
    <source>
        <dbReference type="ARBA" id="ARBA00023065"/>
    </source>
</evidence>
<protein>
    <recommendedName>
        <fullName evidence="10">ATP synthase gamma chain</fullName>
    </recommendedName>
    <alternativeName>
        <fullName evidence="10">ATP synthase F1 sector gamma subunit</fullName>
    </alternativeName>
    <alternativeName>
        <fullName evidence="10">F-ATPase gamma subunit</fullName>
    </alternativeName>
</protein>
<gene>
    <name evidence="10" type="primary">atpG</name>
    <name evidence="11" type="ORF">A3C20_04180</name>
</gene>
<keyword evidence="10" id="KW-1003">Cell membrane</keyword>
<comment type="caution">
    <text evidence="11">The sequence shown here is derived from an EMBL/GenBank/DDBJ whole genome shotgun (WGS) entry which is preliminary data.</text>
</comment>
<comment type="subcellular location">
    <subcellularLocation>
        <location evidence="10">Cell membrane</location>
        <topology evidence="10">Peripheral membrane protein</topology>
    </subcellularLocation>
    <subcellularLocation>
        <location evidence="2">Membrane</location>
        <topology evidence="2">Peripheral membrane protein</topology>
    </subcellularLocation>
</comment>
<keyword evidence="8 10" id="KW-0139">CF(1)</keyword>
<proteinExistence type="inferred from homology"/>
<evidence type="ECO:0000256" key="9">
    <source>
        <dbReference type="ARBA" id="ARBA00023310"/>
    </source>
</evidence>